<accession>A0A6A4PRC4</accession>
<reference evidence="2" key="1">
    <citation type="journal article" date="2020" name="Nat. Commun.">
        <title>Genome sequence of the cluster root forming white lupin.</title>
        <authorList>
            <person name="Hufnagel B."/>
            <person name="Marques A."/>
            <person name="Soriano A."/>
            <person name="Marques L."/>
            <person name="Divol F."/>
            <person name="Doumas P."/>
            <person name="Sallet E."/>
            <person name="Mancinotti D."/>
            <person name="Carrere S."/>
            <person name="Marande W."/>
            <person name="Arribat S."/>
            <person name="Keller J."/>
            <person name="Huneau C."/>
            <person name="Blein T."/>
            <person name="Aime D."/>
            <person name="Laguerre M."/>
            <person name="Taylor J."/>
            <person name="Schubert V."/>
            <person name="Nelson M."/>
            <person name="Geu-Flores F."/>
            <person name="Crespi M."/>
            <person name="Gallardo-Guerrero K."/>
            <person name="Delaux P.-M."/>
            <person name="Salse J."/>
            <person name="Berges H."/>
            <person name="Guyot R."/>
            <person name="Gouzy J."/>
            <person name="Peret B."/>
        </authorList>
    </citation>
    <scope>NUCLEOTIDE SEQUENCE [LARGE SCALE GENOMIC DNA]</scope>
    <source>
        <strain evidence="2">cv. Amiga</strain>
    </source>
</reference>
<organism evidence="1 2">
    <name type="scientific">Lupinus albus</name>
    <name type="common">White lupine</name>
    <name type="synonym">Lupinus termis</name>
    <dbReference type="NCBI Taxonomy" id="3870"/>
    <lineage>
        <taxon>Eukaryota</taxon>
        <taxon>Viridiplantae</taxon>
        <taxon>Streptophyta</taxon>
        <taxon>Embryophyta</taxon>
        <taxon>Tracheophyta</taxon>
        <taxon>Spermatophyta</taxon>
        <taxon>Magnoliopsida</taxon>
        <taxon>eudicotyledons</taxon>
        <taxon>Gunneridae</taxon>
        <taxon>Pentapetalae</taxon>
        <taxon>rosids</taxon>
        <taxon>fabids</taxon>
        <taxon>Fabales</taxon>
        <taxon>Fabaceae</taxon>
        <taxon>Papilionoideae</taxon>
        <taxon>50 kb inversion clade</taxon>
        <taxon>genistoids sensu lato</taxon>
        <taxon>core genistoids</taxon>
        <taxon>Genisteae</taxon>
        <taxon>Lupinus</taxon>
    </lineage>
</organism>
<gene>
    <name evidence="1" type="ORF">Lalb_Chr11g0067241</name>
</gene>
<dbReference type="Proteomes" id="UP000447434">
    <property type="component" value="Chromosome 11"/>
</dbReference>
<protein>
    <submittedName>
        <fullName evidence="1">Uncharacterized protein</fullName>
    </submittedName>
</protein>
<comment type="caution">
    <text evidence="1">The sequence shown here is derived from an EMBL/GenBank/DDBJ whole genome shotgun (WGS) entry which is preliminary data.</text>
</comment>
<dbReference type="EMBL" id="WOCE01000011">
    <property type="protein sequence ID" value="KAE9604050.1"/>
    <property type="molecule type" value="Genomic_DNA"/>
</dbReference>
<dbReference type="AlphaFoldDB" id="A0A6A4PRC4"/>
<evidence type="ECO:0000313" key="1">
    <source>
        <dbReference type="EMBL" id="KAE9604050.1"/>
    </source>
</evidence>
<sequence length="53" mass="6266">MCFNFLSVISLCNNVECPLIMDNIIFFGIYMEGKDFMNYTYQSIEENILRKLS</sequence>
<proteinExistence type="predicted"/>
<evidence type="ECO:0000313" key="2">
    <source>
        <dbReference type="Proteomes" id="UP000447434"/>
    </source>
</evidence>
<name>A0A6A4PRC4_LUPAL</name>
<keyword evidence="2" id="KW-1185">Reference proteome</keyword>